<accession>D6U1N0</accession>
<gene>
    <name evidence="2" type="ORF">Krac_3510</name>
</gene>
<dbReference type="STRING" id="485913.Krac_3510"/>
<sequence>MMSHNIRGSTLFQEFLVSSVGIVLFFFSALASLCLVAHPVGVWIVELVAQGLRPQLETLEVVDTPSHTYLRELGWLLHFWQKGAILYNYETVVPHPTMQILMQQYSRDLLYEEPGADIWEILLWAAREDAYYDPRWKSSALPFDYLPPTEHQDMHQARHKRFTIEAWTPCREFCMNEWFRYRALEQFPKENATVSKKLEKGINHWQDATLSGFLTDENVCPILKKI</sequence>
<comment type="caution">
    <text evidence="2">The sequence shown here is derived from an EMBL/GenBank/DDBJ whole genome shotgun (WGS) entry which is preliminary data.</text>
</comment>
<keyword evidence="1" id="KW-1133">Transmembrane helix</keyword>
<keyword evidence="1" id="KW-0472">Membrane</keyword>
<evidence type="ECO:0000313" key="2">
    <source>
        <dbReference type="EMBL" id="EFH82674.1"/>
    </source>
</evidence>
<keyword evidence="3" id="KW-1185">Reference proteome</keyword>
<feature type="transmembrane region" description="Helical" evidence="1">
    <location>
        <begin position="20"/>
        <end position="45"/>
    </location>
</feature>
<protein>
    <submittedName>
        <fullName evidence="2">Uncharacterized protein</fullName>
    </submittedName>
</protein>
<evidence type="ECO:0000313" key="3">
    <source>
        <dbReference type="Proteomes" id="UP000004508"/>
    </source>
</evidence>
<proteinExistence type="predicted"/>
<dbReference type="AlphaFoldDB" id="D6U1N0"/>
<dbReference type="Proteomes" id="UP000004508">
    <property type="component" value="Unassembled WGS sequence"/>
</dbReference>
<dbReference type="RefSeq" id="WP_007920965.1">
    <property type="nucleotide sequence ID" value="NZ_ADVG01000004.1"/>
</dbReference>
<evidence type="ECO:0000256" key="1">
    <source>
        <dbReference type="SAM" id="Phobius"/>
    </source>
</evidence>
<keyword evidence="1" id="KW-0812">Transmembrane</keyword>
<name>D6U1N0_KTERA</name>
<organism evidence="2 3">
    <name type="scientific">Ktedonobacter racemifer DSM 44963</name>
    <dbReference type="NCBI Taxonomy" id="485913"/>
    <lineage>
        <taxon>Bacteria</taxon>
        <taxon>Bacillati</taxon>
        <taxon>Chloroflexota</taxon>
        <taxon>Ktedonobacteria</taxon>
        <taxon>Ktedonobacterales</taxon>
        <taxon>Ktedonobacteraceae</taxon>
        <taxon>Ktedonobacter</taxon>
    </lineage>
</organism>
<dbReference type="EMBL" id="ADVG01000004">
    <property type="protein sequence ID" value="EFH82674.1"/>
    <property type="molecule type" value="Genomic_DNA"/>
</dbReference>
<dbReference type="InParanoid" id="D6U1N0"/>
<reference evidence="2 3" key="1">
    <citation type="journal article" date="2011" name="Stand. Genomic Sci.">
        <title>Non-contiguous finished genome sequence and contextual data of the filamentous soil bacterium Ktedonobacter racemifer type strain (SOSP1-21).</title>
        <authorList>
            <person name="Chang Y.J."/>
            <person name="Land M."/>
            <person name="Hauser L."/>
            <person name="Chertkov O."/>
            <person name="Del Rio T.G."/>
            <person name="Nolan M."/>
            <person name="Copeland A."/>
            <person name="Tice H."/>
            <person name="Cheng J.F."/>
            <person name="Lucas S."/>
            <person name="Han C."/>
            <person name="Goodwin L."/>
            <person name="Pitluck S."/>
            <person name="Ivanova N."/>
            <person name="Ovchinikova G."/>
            <person name="Pati A."/>
            <person name="Chen A."/>
            <person name="Palaniappan K."/>
            <person name="Mavromatis K."/>
            <person name="Liolios K."/>
            <person name="Brettin T."/>
            <person name="Fiebig A."/>
            <person name="Rohde M."/>
            <person name="Abt B."/>
            <person name="Goker M."/>
            <person name="Detter J.C."/>
            <person name="Woyke T."/>
            <person name="Bristow J."/>
            <person name="Eisen J.A."/>
            <person name="Markowitz V."/>
            <person name="Hugenholtz P."/>
            <person name="Kyrpides N.C."/>
            <person name="Klenk H.P."/>
            <person name="Lapidus A."/>
        </authorList>
    </citation>
    <scope>NUCLEOTIDE SEQUENCE [LARGE SCALE GENOMIC DNA]</scope>
    <source>
        <strain evidence="3">DSM 44963</strain>
    </source>
</reference>